<gene>
    <name evidence="1" type="ORF">SDC9_173626</name>
</gene>
<sequence>MYFMDVLNRFDISSEEFSKIYLKKFLKNINRDYEEQYKNLK</sequence>
<evidence type="ECO:0000313" key="1">
    <source>
        <dbReference type="EMBL" id="MPN26202.1"/>
    </source>
</evidence>
<name>A0A645GK14_9ZZZZ</name>
<protein>
    <submittedName>
        <fullName evidence="1">Uncharacterized protein</fullName>
    </submittedName>
</protein>
<dbReference type="EMBL" id="VSSQ01075653">
    <property type="protein sequence ID" value="MPN26202.1"/>
    <property type="molecule type" value="Genomic_DNA"/>
</dbReference>
<dbReference type="AlphaFoldDB" id="A0A645GK14"/>
<organism evidence="1">
    <name type="scientific">bioreactor metagenome</name>
    <dbReference type="NCBI Taxonomy" id="1076179"/>
    <lineage>
        <taxon>unclassified sequences</taxon>
        <taxon>metagenomes</taxon>
        <taxon>ecological metagenomes</taxon>
    </lineage>
</organism>
<comment type="caution">
    <text evidence="1">The sequence shown here is derived from an EMBL/GenBank/DDBJ whole genome shotgun (WGS) entry which is preliminary data.</text>
</comment>
<proteinExistence type="predicted"/>
<accession>A0A645GK14</accession>
<reference evidence="1" key="1">
    <citation type="submission" date="2019-08" db="EMBL/GenBank/DDBJ databases">
        <authorList>
            <person name="Kucharzyk K."/>
            <person name="Murdoch R.W."/>
            <person name="Higgins S."/>
            <person name="Loffler F."/>
        </authorList>
    </citation>
    <scope>NUCLEOTIDE SEQUENCE</scope>
</reference>